<dbReference type="GO" id="GO:0006043">
    <property type="term" value="P:glucosamine catabolic process"/>
    <property type="evidence" value="ECO:0007669"/>
    <property type="project" value="TreeGrafter"/>
</dbReference>
<dbReference type="SUPFAM" id="SSF100950">
    <property type="entry name" value="NagB/RpiA/CoA transferase-like"/>
    <property type="match status" value="1"/>
</dbReference>
<dbReference type="GO" id="GO:0005737">
    <property type="term" value="C:cytoplasm"/>
    <property type="evidence" value="ECO:0007669"/>
    <property type="project" value="TreeGrafter"/>
</dbReference>
<proteinExistence type="predicted"/>
<dbReference type="InterPro" id="IPR004547">
    <property type="entry name" value="Glucosamine6P_isomerase"/>
</dbReference>
<gene>
    <name evidence="1" type="ORF">S01H4_56047</name>
</gene>
<evidence type="ECO:0008006" key="2">
    <source>
        <dbReference type="Google" id="ProtNLM"/>
    </source>
</evidence>
<dbReference type="GO" id="GO:0042802">
    <property type="term" value="F:identical protein binding"/>
    <property type="evidence" value="ECO:0007669"/>
    <property type="project" value="TreeGrafter"/>
</dbReference>
<dbReference type="EMBL" id="BART01032432">
    <property type="protein sequence ID" value="GAH10877.1"/>
    <property type="molecule type" value="Genomic_DNA"/>
</dbReference>
<dbReference type="GO" id="GO:0019262">
    <property type="term" value="P:N-acetylneuraminate catabolic process"/>
    <property type="evidence" value="ECO:0007669"/>
    <property type="project" value="TreeGrafter"/>
</dbReference>
<reference evidence="1" key="1">
    <citation type="journal article" date="2014" name="Front. Microbiol.">
        <title>High frequency of phylogenetically diverse reductive dehalogenase-homologous genes in deep subseafloor sedimentary metagenomes.</title>
        <authorList>
            <person name="Kawai M."/>
            <person name="Futagami T."/>
            <person name="Toyoda A."/>
            <person name="Takaki Y."/>
            <person name="Nishi S."/>
            <person name="Hori S."/>
            <person name="Arai W."/>
            <person name="Tsubouchi T."/>
            <person name="Morono Y."/>
            <person name="Uchiyama I."/>
            <person name="Ito T."/>
            <person name="Fujiyama A."/>
            <person name="Inagaki F."/>
            <person name="Takami H."/>
        </authorList>
    </citation>
    <scope>NUCLEOTIDE SEQUENCE</scope>
    <source>
        <strain evidence="1">Expedition CK06-06</strain>
    </source>
</reference>
<accession>X1CSV2</accession>
<dbReference type="Gene3D" id="3.40.50.1360">
    <property type="match status" value="1"/>
</dbReference>
<dbReference type="PANTHER" id="PTHR11280:SF5">
    <property type="entry name" value="GLUCOSAMINE-6-PHOSPHATE ISOMERASE"/>
    <property type="match status" value="1"/>
</dbReference>
<protein>
    <recommendedName>
        <fullName evidence="2">Glucosamine/galactosamine-6-phosphate isomerase domain-containing protein</fullName>
    </recommendedName>
</protein>
<sequence length="190" mass="21701">MDEYLDTSGNLISEDSPLSFRGFMRKNLFDLLEDDLKIKPENIFFPDPDNTSQIEKIISEIGGADICFGGVGINGHIAFNEAMDEKLITADKFKSLKTRMLDISRDTILINSIGYGGHTEFIPKRCITIGMAEIFMSKELRFYLEHNWQSAVLRKAIFEKTTPSFPATFLKEHKNSSITLSENVLRRYVY</sequence>
<dbReference type="PANTHER" id="PTHR11280">
    <property type="entry name" value="GLUCOSAMINE-6-PHOSPHATE ISOMERASE"/>
    <property type="match status" value="1"/>
</dbReference>
<evidence type="ECO:0000313" key="1">
    <source>
        <dbReference type="EMBL" id="GAH10877.1"/>
    </source>
</evidence>
<dbReference type="GO" id="GO:0004342">
    <property type="term" value="F:glucosamine-6-phosphate deaminase activity"/>
    <property type="evidence" value="ECO:0007669"/>
    <property type="project" value="InterPro"/>
</dbReference>
<comment type="caution">
    <text evidence="1">The sequence shown here is derived from an EMBL/GenBank/DDBJ whole genome shotgun (WGS) entry which is preliminary data.</text>
</comment>
<organism evidence="1">
    <name type="scientific">marine sediment metagenome</name>
    <dbReference type="NCBI Taxonomy" id="412755"/>
    <lineage>
        <taxon>unclassified sequences</taxon>
        <taxon>metagenomes</taxon>
        <taxon>ecological metagenomes</taxon>
    </lineage>
</organism>
<dbReference type="GO" id="GO:0006046">
    <property type="term" value="P:N-acetylglucosamine catabolic process"/>
    <property type="evidence" value="ECO:0007669"/>
    <property type="project" value="TreeGrafter"/>
</dbReference>
<name>X1CSV2_9ZZZZ</name>
<dbReference type="AlphaFoldDB" id="X1CSV2"/>
<dbReference type="InterPro" id="IPR037171">
    <property type="entry name" value="NagB/RpiA_transferase-like"/>
</dbReference>